<dbReference type="InterPro" id="IPR006016">
    <property type="entry name" value="UspA"/>
</dbReference>
<dbReference type="GO" id="GO:0016887">
    <property type="term" value="F:ATP hydrolysis activity"/>
    <property type="evidence" value="ECO:0007669"/>
    <property type="project" value="InterPro"/>
</dbReference>
<comment type="similarity">
    <text evidence="1">Belongs to the ABC transporter superfamily.</text>
</comment>
<evidence type="ECO:0000256" key="5">
    <source>
        <dbReference type="SAM" id="MobiDB-lite"/>
    </source>
</evidence>
<dbReference type="SMART" id="SM00382">
    <property type="entry name" value="AAA"/>
    <property type="match status" value="1"/>
</dbReference>
<organism evidence="7 8">
    <name type="scientific">Haloterrigena turkmenica (strain ATCC 51198 / DSM 5511 / JCM 9101 / NCIMB 13204 / VKM B-1734 / 4k)</name>
    <name type="common">Halococcus turkmenicus</name>
    <dbReference type="NCBI Taxonomy" id="543526"/>
    <lineage>
        <taxon>Archaea</taxon>
        <taxon>Methanobacteriati</taxon>
        <taxon>Methanobacteriota</taxon>
        <taxon>Stenosarchaea group</taxon>
        <taxon>Halobacteria</taxon>
        <taxon>Halobacteriales</taxon>
        <taxon>Natrialbaceae</taxon>
        <taxon>Haloterrigena</taxon>
    </lineage>
</organism>
<feature type="region of interest" description="Disordered" evidence="5">
    <location>
        <begin position="48"/>
        <end position="68"/>
    </location>
</feature>
<dbReference type="PROSITE" id="PS00211">
    <property type="entry name" value="ABC_TRANSPORTER_1"/>
    <property type="match status" value="1"/>
</dbReference>
<dbReference type="InterPro" id="IPR017871">
    <property type="entry name" value="ABC_transporter-like_CS"/>
</dbReference>
<keyword evidence="3" id="KW-0547">Nucleotide-binding</keyword>
<keyword evidence="2" id="KW-0813">Transport</keyword>
<dbReference type="InterPro" id="IPR014729">
    <property type="entry name" value="Rossmann-like_a/b/a_fold"/>
</dbReference>
<dbReference type="PANTHER" id="PTHR42711:SF5">
    <property type="entry name" value="ABC TRANSPORTER ATP-BINDING PROTEIN NATA"/>
    <property type="match status" value="1"/>
</dbReference>
<reference evidence="7 8" key="1">
    <citation type="journal article" date="2010" name="Stand. Genomic Sci.">
        <title>Complete genome sequence of Haloterrigena turkmenica type strain (4k).</title>
        <authorList>
            <person name="Saunders E."/>
            <person name="Tindall B.J."/>
            <person name="Fahnrich R."/>
            <person name="Lapidus A."/>
            <person name="Copeland A."/>
            <person name="Del Rio T.G."/>
            <person name="Lucas S."/>
            <person name="Chen F."/>
            <person name="Tice H."/>
            <person name="Cheng J.F."/>
            <person name="Han C."/>
            <person name="Detter J.C."/>
            <person name="Bruce D."/>
            <person name="Goodwin L."/>
            <person name="Chain P."/>
            <person name="Pitluck S."/>
            <person name="Pati A."/>
            <person name="Ivanova N."/>
            <person name="Mavromatis K."/>
            <person name="Chen A."/>
            <person name="Palaniappan K."/>
            <person name="Land M."/>
            <person name="Hauser L."/>
            <person name="Chang Y.J."/>
            <person name="Jeffries C.D."/>
            <person name="Brettin T."/>
            <person name="Rohde M."/>
            <person name="Goker M."/>
            <person name="Bristow J."/>
            <person name="Eisen J.A."/>
            <person name="Markowitz V."/>
            <person name="Hugenholtz P."/>
            <person name="Klenk H.P."/>
            <person name="Kyrpides N.C."/>
        </authorList>
    </citation>
    <scope>NUCLEOTIDE SEQUENCE [LARGE SCALE GENOMIC DNA]</scope>
    <source>
        <strain evidence="8">ATCC 51198 / DSM 5511 / JCM 9101 / NCIMB 13204 / VKM B-1734 / 4k</strain>
    </source>
</reference>
<proteinExistence type="inferred from homology"/>
<evidence type="ECO:0000256" key="3">
    <source>
        <dbReference type="ARBA" id="ARBA00022741"/>
    </source>
</evidence>
<dbReference type="GO" id="GO:0005524">
    <property type="term" value="F:ATP binding"/>
    <property type="evidence" value="ECO:0007669"/>
    <property type="project" value="UniProtKB-KW"/>
</dbReference>
<dbReference type="InterPro" id="IPR003439">
    <property type="entry name" value="ABC_transporter-like_ATP-bd"/>
</dbReference>
<name>D2S120_HALTV</name>
<dbReference type="HOGENOM" id="CLU_000604_1_2_2"/>
<dbReference type="SUPFAM" id="SSF52402">
    <property type="entry name" value="Adenine nucleotide alpha hydrolases-like"/>
    <property type="match status" value="1"/>
</dbReference>
<dbReference type="PANTHER" id="PTHR42711">
    <property type="entry name" value="ABC TRANSPORTER ATP-BINDING PROTEIN"/>
    <property type="match status" value="1"/>
</dbReference>
<dbReference type="Pfam" id="PF00582">
    <property type="entry name" value="Usp"/>
    <property type="match status" value="1"/>
</dbReference>
<dbReference type="AlphaFoldDB" id="D2S120"/>
<evidence type="ECO:0000256" key="2">
    <source>
        <dbReference type="ARBA" id="ARBA00022448"/>
    </source>
</evidence>
<dbReference type="EMBL" id="CP001861">
    <property type="protein sequence ID" value="ADB63067.1"/>
    <property type="molecule type" value="Genomic_DNA"/>
</dbReference>
<dbReference type="PROSITE" id="PS50893">
    <property type="entry name" value="ABC_TRANSPORTER_2"/>
    <property type="match status" value="1"/>
</dbReference>
<evidence type="ECO:0000256" key="4">
    <source>
        <dbReference type="ARBA" id="ARBA00022840"/>
    </source>
</evidence>
<sequence>MQCDVYSQIYSNVLLATDGSECARAATTHAIDLAATYDATLHALRDRNANRIRQRQRPSGDDRRRPYKARGVVGRRVRSIESQPIELESLTKYYGDIRGVEDLTFAVDRGEIFGFLGPNGAGKSTAIRVLLGLLKPTDGTASLLGRDVTDRTELRDAKRRLGYLPSDVTFYDRVTGAAVLDHFGRLRGDERREELLERFPVPLDRTVKAYSSGNRQKLAIVAAFMHEPDLAIMDEPTSGLDPLVQNEFYELLEERRDAGRTSFFSSHILSEVRRVCDRVGIIRNGRLIELDTVENILAEGGTVATVRLAEEPPPAALEFPGVARVDRRDGDGRYRLVLAREFDALIERLSEYTVLELEVREASIEDVFMHFYGGTDENPDSPASGNGATP</sequence>
<evidence type="ECO:0000259" key="6">
    <source>
        <dbReference type="PROSITE" id="PS50893"/>
    </source>
</evidence>
<accession>D2S120</accession>
<gene>
    <name evidence="7" type="ordered locus">Htur_4248</name>
</gene>
<geneLocation type="plasmid" evidence="7 8">
    <name>pHTUR01</name>
</geneLocation>
<dbReference type="Gene3D" id="3.40.50.620">
    <property type="entry name" value="HUPs"/>
    <property type="match status" value="1"/>
</dbReference>
<dbReference type="SUPFAM" id="SSF52540">
    <property type="entry name" value="P-loop containing nucleoside triphosphate hydrolases"/>
    <property type="match status" value="1"/>
</dbReference>
<dbReference type="InterPro" id="IPR003593">
    <property type="entry name" value="AAA+_ATPase"/>
</dbReference>
<feature type="domain" description="ABC transporter" evidence="6">
    <location>
        <begin position="85"/>
        <end position="309"/>
    </location>
</feature>
<dbReference type="InterPro" id="IPR050763">
    <property type="entry name" value="ABC_transporter_ATP-binding"/>
</dbReference>
<evidence type="ECO:0000256" key="1">
    <source>
        <dbReference type="ARBA" id="ARBA00005417"/>
    </source>
</evidence>
<dbReference type="Pfam" id="PF00005">
    <property type="entry name" value="ABC_tran"/>
    <property type="match status" value="1"/>
</dbReference>
<keyword evidence="7" id="KW-0614">Plasmid</keyword>
<dbReference type="Proteomes" id="UP000001903">
    <property type="component" value="Plasmid pHTUR01"/>
</dbReference>
<protein>
    <submittedName>
        <fullName evidence="7">ABC transporter related protein</fullName>
    </submittedName>
</protein>
<evidence type="ECO:0000313" key="8">
    <source>
        <dbReference type="Proteomes" id="UP000001903"/>
    </source>
</evidence>
<keyword evidence="8" id="KW-1185">Reference proteome</keyword>
<dbReference type="CDD" id="cd03230">
    <property type="entry name" value="ABC_DR_subfamily_A"/>
    <property type="match status" value="1"/>
</dbReference>
<evidence type="ECO:0000313" key="7">
    <source>
        <dbReference type="EMBL" id="ADB63067.1"/>
    </source>
</evidence>
<dbReference type="CDD" id="cd00293">
    <property type="entry name" value="USP-like"/>
    <property type="match status" value="1"/>
</dbReference>
<dbReference type="Gene3D" id="3.40.50.300">
    <property type="entry name" value="P-loop containing nucleotide triphosphate hydrolases"/>
    <property type="match status" value="1"/>
</dbReference>
<dbReference type="InterPro" id="IPR027417">
    <property type="entry name" value="P-loop_NTPase"/>
</dbReference>
<keyword evidence="4" id="KW-0067">ATP-binding</keyword>
<dbReference type="KEGG" id="htu:Htur_4248"/>